<evidence type="ECO:0000313" key="2">
    <source>
        <dbReference type="EMBL" id="MDI7923836.1"/>
    </source>
</evidence>
<dbReference type="RefSeq" id="WP_311787010.1">
    <property type="nucleotide sequence ID" value="NZ_JALDYY010000007.1"/>
</dbReference>
<dbReference type="InterPro" id="IPR032710">
    <property type="entry name" value="NTF2-like_dom_sf"/>
</dbReference>
<evidence type="ECO:0000313" key="3">
    <source>
        <dbReference type="Proteomes" id="UP001161580"/>
    </source>
</evidence>
<accession>A0AAE3QF21</accession>
<dbReference type="SUPFAM" id="SSF54427">
    <property type="entry name" value="NTF2-like"/>
    <property type="match status" value="1"/>
</dbReference>
<dbReference type="AlphaFoldDB" id="A0AAE3QF21"/>
<sequence>MNPTLESVTAAANRLVDAFGRHDTEAYFAAFAPEATFVFHNLDRVLGSREDYRAEWRLWEERDGFRIVECRSSEQRIQFAGEIAIFTHRVETKLEFNGESSVTDERETIVFQRRPDDVWLAVHEHLSKCS</sequence>
<gene>
    <name evidence="2" type="ORF">MRS75_17320</name>
</gene>
<proteinExistence type="predicted"/>
<protein>
    <submittedName>
        <fullName evidence="2">Nuclear transport factor 2 family protein</fullName>
    </submittedName>
</protein>
<comment type="caution">
    <text evidence="2">The sequence shown here is derived from an EMBL/GenBank/DDBJ whole genome shotgun (WGS) entry which is preliminary data.</text>
</comment>
<dbReference type="Gene3D" id="3.10.450.50">
    <property type="match status" value="1"/>
</dbReference>
<evidence type="ECO:0000259" key="1">
    <source>
        <dbReference type="Pfam" id="PF13474"/>
    </source>
</evidence>
<keyword evidence="3" id="KW-1185">Reference proteome</keyword>
<reference evidence="2" key="1">
    <citation type="submission" date="2022-03" db="EMBL/GenBank/DDBJ databases">
        <title>Fererhizobium litorale gen. nov., sp. nov., isolated from sandy sediments of the Sea of Japan seashore.</title>
        <authorList>
            <person name="Romanenko L."/>
            <person name="Kurilenko V."/>
            <person name="Otstavnykh N."/>
            <person name="Svetashev V."/>
            <person name="Tekutyeva L."/>
            <person name="Isaeva M."/>
            <person name="Mikhailov V."/>
        </authorList>
    </citation>
    <scope>NUCLEOTIDE SEQUENCE</scope>
    <source>
        <strain evidence="2">KMM 9576</strain>
    </source>
</reference>
<dbReference type="EMBL" id="JALDYZ010000010">
    <property type="protein sequence ID" value="MDI7923836.1"/>
    <property type="molecule type" value="Genomic_DNA"/>
</dbReference>
<feature type="domain" description="SnoaL-like" evidence="1">
    <location>
        <begin position="8"/>
        <end position="127"/>
    </location>
</feature>
<organism evidence="2 3">
    <name type="scientific">Ferirhizobium litorale</name>
    <dbReference type="NCBI Taxonomy" id="2927786"/>
    <lineage>
        <taxon>Bacteria</taxon>
        <taxon>Pseudomonadati</taxon>
        <taxon>Pseudomonadota</taxon>
        <taxon>Alphaproteobacteria</taxon>
        <taxon>Hyphomicrobiales</taxon>
        <taxon>Rhizobiaceae</taxon>
        <taxon>Ferirhizobium</taxon>
    </lineage>
</organism>
<dbReference type="InterPro" id="IPR037401">
    <property type="entry name" value="SnoaL-like"/>
</dbReference>
<name>A0AAE3QF21_9HYPH</name>
<dbReference type="Pfam" id="PF13474">
    <property type="entry name" value="SnoaL_3"/>
    <property type="match status" value="1"/>
</dbReference>
<dbReference type="Proteomes" id="UP001161580">
    <property type="component" value="Unassembled WGS sequence"/>
</dbReference>